<dbReference type="Proteomes" id="UP000293952">
    <property type="component" value="Unassembled WGS sequence"/>
</dbReference>
<evidence type="ECO:0000313" key="1">
    <source>
        <dbReference type="EMBL" id="RYM36059.1"/>
    </source>
</evidence>
<comment type="caution">
    <text evidence="1">The sequence shown here is derived from an EMBL/GenBank/DDBJ whole genome shotgun (WGS) entry which is preliminary data.</text>
</comment>
<proteinExistence type="predicted"/>
<keyword evidence="2" id="KW-1185">Reference proteome</keyword>
<dbReference type="PROSITE" id="PS51257">
    <property type="entry name" value="PROKAR_LIPOPROTEIN"/>
    <property type="match status" value="1"/>
</dbReference>
<reference evidence="1 2" key="1">
    <citation type="submission" date="2019-02" db="EMBL/GenBank/DDBJ databases">
        <title>Genome sequence of the sea-ice species Brumimicrobium glaciale.</title>
        <authorList>
            <person name="Bowman J.P."/>
        </authorList>
    </citation>
    <scope>NUCLEOTIDE SEQUENCE [LARGE SCALE GENOMIC DNA]</scope>
    <source>
        <strain evidence="1 2">IC156</strain>
    </source>
</reference>
<organism evidence="1 2">
    <name type="scientific">Brumimicrobium glaciale</name>
    <dbReference type="NCBI Taxonomy" id="200475"/>
    <lineage>
        <taxon>Bacteria</taxon>
        <taxon>Pseudomonadati</taxon>
        <taxon>Bacteroidota</taxon>
        <taxon>Flavobacteriia</taxon>
        <taxon>Flavobacteriales</taxon>
        <taxon>Crocinitomicaceae</taxon>
        <taxon>Brumimicrobium</taxon>
    </lineage>
</organism>
<dbReference type="InterPro" id="IPR032287">
    <property type="entry name" value="DUF4838"/>
</dbReference>
<name>A0A4Q4KTI2_9FLAO</name>
<dbReference type="PANTHER" id="PTHR47406:SF2">
    <property type="entry name" value="ALPHA GLUCURONIDASE N-TERMINAL DOMAIN-CONTAINING PROTEIN"/>
    <property type="match status" value="1"/>
</dbReference>
<evidence type="ECO:0000313" key="2">
    <source>
        <dbReference type="Proteomes" id="UP000293952"/>
    </source>
</evidence>
<gene>
    <name evidence="1" type="ORF">ERX46_03425</name>
</gene>
<dbReference type="AlphaFoldDB" id="A0A4Q4KTI2"/>
<dbReference type="PANTHER" id="PTHR47406">
    <property type="entry name" value="COAGULATION FACTOR 5/8 TYPE, C-TERMINAL"/>
    <property type="match status" value="1"/>
</dbReference>
<dbReference type="Pfam" id="PF16126">
    <property type="entry name" value="DUF4838"/>
    <property type="match status" value="1"/>
</dbReference>
<dbReference type="EMBL" id="SETE01000001">
    <property type="protein sequence ID" value="RYM36059.1"/>
    <property type="molecule type" value="Genomic_DNA"/>
</dbReference>
<sequence length="713" mass="81824">MSRFNKYFSLFLILIMTIISCSAKNHIGLKANGYVISTEPDLESISLSNLAYNELQKHTDEEDIISLIQENWIENEELKTIHFEVNPNSEKEYCILLTTQKLTITIKNKNNATWIVSQLVEALSKVDDRFEASNLPPSTIDFTTNCANFDFSYRDPHFVDNLIPGNSLILGNNNVDLDWGIWGHNLAKVMKEISDTNIYALVNNVRNKDQFSFGSPELFSYLVQYILNNFGDGEEKGYHFMIMPQDNNLVCMCDECKEMGNTAKNATPAVSNFISKMGNQFPKHQFFTSSYLTTRTLPKEKMNDNTGVFLSTIQLKKGVDLHLNQPKTAKFVSELKSWNVLTPKIYIWDYSANFDDYLTPIPTLYSLQKQLKFYKSQGVEGVFINGSGYDYAAFGDLKTFVAGALLKNTNENIDQLCTSFFKKYYPKNHQLLTDYYLSLEKSFAQKNKTYSLYDGIDEILSTYLNPNDFLKFYGALENAIVHSSNDEKEKLTKLYTALSYTKLQIAYNKVSGENGCADINGNELIIKPEMNQLVDKLANYVNYSNLNSYKEANGDLDTYINIWRNEILNKRFENLILNENIKILSVPDEGSKNPKYLIDGLPGFSMDYHQGWYISSKDLKVQVSTEKIEGLKNMQFRFLNNKRHGFYPPEKIEVWGDNKLIKTIDNIENEMALEAVEFNLTLDLSNVKNIELLFSLEPHKKSKIALDEIRILN</sequence>
<dbReference type="OrthoDB" id="1099022at2"/>
<accession>A0A4Q4KTI2</accession>
<protein>
    <submittedName>
        <fullName evidence="1">DUF4838 domain-containing protein</fullName>
    </submittedName>
</protein>